<feature type="region of interest" description="Disordered" evidence="1">
    <location>
        <begin position="65"/>
        <end position="88"/>
    </location>
</feature>
<dbReference type="Proteomes" id="UP000053831">
    <property type="component" value="Unassembled WGS sequence"/>
</dbReference>
<reference evidence="2 3" key="1">
    <citation type="submission" date="2015-07" db="EMBL/GenBank/DDBJ databases">
        <title>The genome of the fungus Escovopsis weberi, a specialized disease agent of ant agriculture.</title>
        <authorList>
            <person name="de Man T.J."/>
            <person name="Stajich J.E."/>
            <person name="Kubicek C.P."/>
            <person name="Chenthamara K."/>
            <person name="Atanasova L."/>
            <person name="Druzhinina I.S."/>
            <person name="Birnbaum S."/>
            <person name="Barribeau S.M."/>
            <person name="Teiling C."/>
            <person name="Suen G."/>
            <person name="Currie C."/>
            <person name="Gerardo N.M."/>
        </authorList>
    </citation>
    <scope>NUCLEOTIDE SEQUENCE [LARGE SCALE GENOMIC DNA]</scope>
</reference>
<dbReference type="EMBL" id="LGSR01000002">
    <property type="protein sequence ID" value="KOS23101.1"/>
    <property type="molecule type" value="Genomic_DNA"/>
</dbReference>
<dbReference type="STRING" id="150374.A0A0M8NA14"/>
<evidence type="ECO:0000313" key="3">
    <source>
        <dbReference type="Proteomes" id="UP000053831"/>
    </source>
</evidence>
<name>A0A0M8NA14_ESCWE</name>
<comment type="caution">
    <text evidence="2">The sequence shown here is derived from an EMBL/GenBank/DDBJ whole genome shotgun (WGS) entry which is preliminary data.</text>
</comment>
<keyword evidence="3" id="KW-1185">Reference proteome</keyword>
<sequence>MQNRTLPSHRELITSLITSIAREHNPSDPSSRALLLTLHVIFPALVLPALDLLDRNLITRLALSHARPSPRQDDQPPADPDPAGPEAQGPFRVVYAVQSAVSGSATSHRRREAALGPPRRRYLVHVDAWSCSCAAFALEAYRRAAAWAGRAEGESTSTSDGLDFGGLSLDGREDCGGSVDVEGGQGRGQVLEGDADVPCCKHLLACFLAEKWEGGLGARVETRTVAKEELAAMVAGL</sequence>
<accession>A0A0M8NA14</accession>
<evidence type="ECO:0008006" key="4">
    <source>
        <dbReference type="Google" id="ProtNLM"/>
    </source>
</evidence>
<evidence type="ECO:0000313" key="2">
    <source>
        <dbReference type="EMBL" id="KOS23101.1"/>
    </source>
</evidence>
<protein>
    <recommendedName>
        <fullName evidence="4">SWIM-type domain-containing protein</fullName>
    </recommendedName>
</protein>
<dbReference type="AlphaFoldDB" id="A0A0M8NA14"/>
<organism evidence="2 3">
    <name type="scientific">Escovopsis weberi</name>
    <dbReference type="NCBI Taxonomy" id="150374"/>
    <lineage>
        <taxon>Eukaryota</taxon>
        <taxon>Fungi</taxon>
        <taxon>Dikarya</taxon>
        <taxon>Ascomycota</taxon>
        <taxon>Pezizomycotina</taxon>
        <taxon>Sordariomycetes</taxon>
        <taxon>Hypocreomycetidae</taxon>
        <taxon>Hypocreales</taxon>
        <taxon>Hypocreaceae</taxon>
        <taxon>Escovopsis</taxon>
    </lineage>
</organism>
<evidence type="ECO:0000256" key="1">
    <source>
        <dbReference type="SAM" id="MobiDB-lite"/>
    </source>
</evidence>
<proteinExistence type="predicted"/>
<dbReference type="OrthoDB" id="74545at2759"/>
<gene>
    <name evidence="2" type="ORF">ESCO_003713</name>
</gene>